<keyword evidence="2" id="KW-1185">Reference proteome</keyword>
<comment type="caution">
    <text evidence="1">The sequence shown here is derived from an EMBL/GenBank/DDBJ whole genome shotgun (WGS) entry which is preliminary data.</text>
</comment>
<evidence type="ECO:0000313" key="1">
    <source>
        <dbReference type="EMBL" id="KAK2631604.1"/>
    </source>
</evidence>
<protein>
    <recommendedName>
        <fullName evidence="3">Bifunctional inhibitor/plant lipid transfer protein/seed storage helical domain-containing protein</fullName>
    </recommendedName>
</protein>
<proteinExistence type="predicted"/>
<reference evidence="1 2" key="1">
    <citation type="journal article" date="2014" name="Nature">
        <title>The genome of Eucalyptus grandis.</title>
        <authorList>
            <person name="Myburg A.A."/>
            <person name="Grattapaglia D."/>
            <person name="Tuskan G.A."/>
            <person name="Hellsten U."/>
            <person name="Hayes R.D."/>
            <person name="Grimwood J."/>
            <person name="Jenkins J."/>
            <person name="Lindquist E."/>
            <person name="Tice H."/>
            <person name="Bauer D."/>
            <person name="Goodstein D.M."/>
            <person name="Dubchak I."/>
            <person name="Poliakov A."/>
            <person name="Mizrachi E."/>
            <person name="Kullan A.R."/>
            <person name="Hussey S.G."/>
            <person name="Pinard D."/>
            <person name="van der Merwe K."/>
            <person name="Singh P."/>
            <person name="van Jaarsveld I."/>
            <person name="Silva-Junior O.B."/>
            <person name="Togawa R.C."/>
            <person name="Pappas M.R."/>
            <person name="Faria D.A."/>
            <person name="Sansaloni C.P."/>
            <person name="Petroli C.D."/>
            <person name="Yang X."/>
            <person name="Ranjan P."/>
            <person name="Tschaplinski T.J."/>
            <person name="Ye C.Y."/>
            <person name="Li T."/>
            <person name="Sterck L."/>
            <person name="Vanneste K."/>
            <person name="Murat F."/>
            <person name="Soler M."/>
            <person name="Clemente H.S."/>
            <person name="Saidi N."/>
            <person name="Cassan-Wang H."/>
            <person name="Dunand C."/>
            <person name="Hefer C.A."/>
            <person name="Bornberg-Bauer E."/>
            <person name="Kersting A.R."/>
            <person name="Vining K."/>
            <person name="Amarasinghe V."/>
            <person name="Ranik M."/>
            <person name="Naithani S."/>
            <person name="Elser J."/>
            <person name="Boyd A.E."/>
            <person name="Liston A."/>
            <person name="Spatafora J.W."/>
            <person name="Dharmwardhana P."/>
            <person name="Raja R."/>
            <person name="Sullivan C."/>
            <person name="Romanel E."/>
            <person name="Alves-Ferreira M."/>
            <person name="Kulheim C."/>
            <person name="Foley W."/>
            <person name="Carocha V."/>
            <person name="Paiva J."/>
            <person name="Kudrna D."/>
            <person name="Brommonschenkel S.H."/>
            <person name="Pasquali G."/>
            <person name="Byrne M."/>
            <person name="Rigault P."/>
            <person name="Tibbits J."/>
            <person name="Spokevicius A."/>
            <person name="Jones R.C."/>
            <person name="Steane D.A."/>
            <person name="Vaillancourt R.E."/>
            <person name="Potts B.M."/>
            <person name="Joubert F."/>
            <person name="Barry K."/>
            <person name="Pappas G.J."/>
            <person name="Strauss S.H."/>
            <person name="Jaiswal P."/>
            <person name="Grima-Pettenati J."/>
            <person name="Salse J."/>
            <person name="Van de Peer Y."/>
            <person name="Rokhsar D.S."/>
            <person name="Schmutz J."/>
        </authorList>
    </citation>
    <scope>NUCLEOTIDE SEQUENCE [LARGE SCALE GENOMIC DNA]</scope>
    <source>
        <strain evidence="2">cv. BRASUZ1</strain>
        <tissue evidence="1">Leaf extractions</tissue>
    </source>
</reference>
<sequence>MPGQAGARAPSVCALQAVEHDCLCSTLRVANSLPFGMPPPSHLMRLKLMKTLVTADLLANDLNNIMNFFHFLLIFV</sequence>
<evidence type="ECO:0000313" key="2">
    <source>
        <dbReference type="Proteomes" id="UP000030711"/>
    </source>
</evidence>
<name>A0AAD9WHR5_EUCGR</name>
<dbReference type="EMBL" id="MU849447">
    <property type="protein sequence ID" value="KAK2631604.1"/>
    <property type="molecule type" value="Genomic_DNA"/>
</dbReference>
<accession>A0AAD9WHR5</accession>
<gene>
    <name evidence="1" type="ORF">EUGRSUZ_L02685</name>
</gene>
<dbReference type="AlphaFoldDB" id="A0AAD9WHR5"/>
<organism evidence="1 2">
    <name type="scientific">Eucalyptus grandis</name>
    <name type="common">Flooded gum</name>
    <dbReference type="NCBI Taxonomy" id="71139"/>
    <lineage>
        <taxon>Eukaryota</taxon>
        <taxon>Viridiplantae</taxon>
        <taxon>Streptophyta</taxon>
        <taxon>Embryophyta</taxon>
        <taxon>Tracheophyta</taxon>
        <taxon>Spermatophyta</taxon>
        <taxon>Magnoliopsida</taxon>
        <taxon>eudicotyledons</taxon>
        <taxon>Gunneridae</taxon>
        <taxon>Pentapetalae</taxon>
        <taxon>rosids</taxon>
        <taxon>malvids</taxon>
        <taxon>Myrtales</taxon>
        <taxon>Myrtaceae</taxon>
        <taxon>Myrtoideae</taxon>
        <taxon>Eucalypteae</taxon>
        <taxon>Eucalyptus</taxon>
    </lineage>
</organism>
<dbReference type="Proteomes" id="UP000030711">
    <property type="component" value="Unassembled WGS sequence"/>
</dbReference>
<evidence type="ECO:0008006" key="3">
    <source>
        <dbReference type="Google" id="ProtNLM"/>
    </source>
</evidence>